<keyword evidence="2 4" id="KW-0863">Zinc-finger</keyword>
<feature type="region of interest" description="Disordered" evidence="5">
    <location>
        <begin position="22"/>
        <end position="66"/>
    </location>
</feature>
<feature type="compositionally biased region" description="Polar residues" evidence="5">
    <location>
        <begin position="232"/>
        <end position="241"/>
    </location>
</feature>
<dbReference type="InterPro" id="IPR011011">
    <property type="entry name" value="Znf_FYVE_PHD"/>
</dbReference>
<dbReference type="EMBL" id="HE978316">
    <property type="protein sequence ID" value="CCK69674.1"/>
    <property type="molecule type" value="Genomic_DNA"/>
</dbReference>
<evidence type="ECO:0000256" key="2">
    <source>
        <dbReference type="ARBA" id="ARBA00022771"/>
    </source>
</evidence>
<keyword evidence="1" id="KW-0479">Metal-binding</keyword>
<dbReference type="InterPro" id="IPR019786">
    <property type="entry name" value="Zinc_finger_PHD-type_CS"/>
</dbReference>
<dbReference type="HOGENOM" id="CLU_016350_0_0_1"/>
<feature type="compositionally biased region" description="Basic and acidic residues" evidence="5">
    <location>
        <begin position="678"/>
        <end position="691"/>
    </location>
</feature>
<dbReference type="GO" id="GO:0060195">
    <property type="term" value="P:negative regulation of antisense RNA transcription"/>
    <property type="evidence" value="ECO:0007669"/>
    <property type="project" value="EnsemblFungi"/>
</dbReference>
<dbReference type="KEGG" id="kng:KNAG_0C05760"/>
<dbReference type="SMART" id="SM00249">
    <property type="entry name" value="PHD"/>
    <property type="match status" value="2"/>
</dbReference>
<reference evidence="7 8" key="1">
    <citation type="journal article" date="2011" name="Proc. Natl. Acad. Sci. U.S.A.">
        <title>Evolutionary erosion of yeast sex chromosomes by mating-type switching accidents.</title>
        <authorList>
            <person name="Gordon J.L."/>
            <person name="Armisen D."/>
            <person name="Proux-Wera E."/>
            <person name="Oheigeartaigh S.S."/>
            <person name="Byrne K.P."/>
            <person name="Wolfe K.H."/>
        </authorList>
    </citation>
    <scope>NUCLEOTIDE SEQUENCE [LARGE SCALE GENOMIC DNA]</scope>
    <source>
        <strain evidence="8">ATCC MYA-139 / BCRC 22969 / CBS 8797 / CCRC 22969 / KCTC 17520 / NBRC 10181 / NCYC 3082</strain>
    </source>
</reference>
<dbReference type="CDD" id="cd15535">
    <property type="entry name" value="PHD1_Rco1"/>
    <property type="match status" value="1"/>
</dbReference>
<feature type="compositionally biased region" description="Low complexity" evidence="5">
    <location>
        <begin position="116"/>
        <end position="126"/>
    </location>
</feature>
<dbReference type="Pfam" id="PF00628">
    <property type="entry name" value="PHD"/>
    <property type="match status" value="1"/>
</dbReference>
<accession>J7S554</accession>
<dbReference type="GO" id="GO:0045944">
    <property type="term" value="P:positive regulation of transcription by RNA polymerase II"/>
    <property type="evidence" value="ECO:0007669"/>
    <property type="project" value="EnsemblFungi"/>
</dbReference>
<sequence length="731" mass="82615">MNDRGLPLSSLSEDAAKSKNLEKVLSATSTSHSEPALSGMVKKRRYSKKKHASPARERPKRSSSLKVDYDLKKRRVISSDDFYSDKKLRELRLLNMNHFSYKSKQGGLLPNGGSNGSFTGTTDAATNNNNSTAKNVEADIINGATGLPLSALPTDKIKKERLWNFKKSSPSGSTALSLLSVRKGSLATSSPADSLKEVLDLTRPEVAADEDTVESRLYQPLLKTEESRPLTKPSNIRSSHNLQDDEAEEDLLSYDDDTKMGVAHAHVNTHVKSKPLSSKNKLFNQNSFNVEVKEEEKNSDFSKVEEIENDDFCSACLQSGSFLCCDTCPKSFHFLCLDPPIDPSNLPEGDWSCPSCEFKSQYATNTQYKKGQKQFIQEAADNGTNKLFSKLLFQLQGFNPKQFNLPQSVKESFPEVSTGDRGQYTDDTMRTPLTEKQMFNSPYGQSITKLDSYCPENHYIDDNSDTTPDRFLLCYKCKTTKFGTWDHPGNARLLIKCDYCQTPWHLDCIPDVPRASLKILGYKWRCPLHANVKQQRRLNKRQQKYLEPSQPCGYKNTGDIEIVLDEISSPDYKAKPSDLGQMEPVPLLKESGIKLDFMDKIYNYQKSMRKSVFKLQERLLDRIISNSEDCAELNEISSLLYFKYCSVPSQPLKSLWDFKELCFIADKELVPPTNKGSKQKESVPPKEDEAISQKNASDICISSEEVSQLLLIKKILETKRKDEVMKFFDLK</sequence>
<evidence type="ECO:0000256" key="5">
    <source>
        <dbReference type="SAM" id="MobiDB-lite"/>
    </source>
</evidence>
<evidence type="ECO:0000256" key="4">
    <source>
        <dbReference type="PROSITE-ProRule" id="PRU00146"/>
    </source>
</evidence>
<dbReference type="eggNOG" id="KOG4299">
    <property type="taxonomic scope" value="Eukaryota"/>
</dbReference>
<protein>
    <recommendedName>
        <fullName evidence="6">PHD-type domain-containing protein</fullName>
    </recommendedName>
</protein>
<feature type="region of interest" description="Disordered" evidence="5">
    <location>
        <begin position="105"/>
        <end position="126"/>
    </location>
</feature>
<dbReference type="GO" id="GO:0032221">
    <property type="term" value="C:Rpd3S complex"/>
    <property type="evidence" value="ECO:0007669"/>
    <property type="project" value="EnsemblFungi"/>
</dbReference>
<dbReference type="SUPFAM" id="SSF57903">
    <property type="entry name" value="FYVE/PHD zinc finger"/>
    <property type="match status" value="2"/>
</dbReference>
<dbReference type="InterPro" id="IPR052819">
    <property type="entry name" value="Chromatin_regulatory_protein"/>
</dbReference>
<feature type="compositionally biased region" description="Basic residues" evidence="5">
    <location>
        <begin position="41"/>
        <end position="63"/>
    </location>
</feature>
<evidence type="ECO:0000313" key="8">
    <source>
        <dbReference type="Proteomes" id="UP000006310"/>
    </source>
</evidence>
<dbReference type="GO" id="GO:0008270">
    <property type="term" value="F:zinc ion binding"/>
    <property type="evidence" value="ECO:0007669"/>
    <property type="project" value="UniProtKB-KW"/>
</dbReference>
<keyword evidence="8" id="KW-1185">Reference proteome</keyword>
<dbReference type="OrthoDB" id="5876363at2759"/>
<dbReference type="GO" id="GO:0030174">
    <property type="term" value="P:regulation of DNA-templated DNA replication initiation"/>
    <property type="evidence" value="ECO:0007669"/>
    <property type="project" value="EnsemblFungi"/>
</dbReference>
<feature type="domain" description="PHD-type" evidence="6">
    <location>
        <begin position="310"/>
        <end position="359"/>
    </location>
</feature>
<feature type="region of interest" description="Disordered" evidence="5">
    <location>
        <begin position="672"/>
        <end position="691"/>
    </location>
</feature>
<keyword evidence="3" id="KW-0862">Zinc</keyword>
<dbReference type="PROSITE" id="PS01359">
    <property type="entry name" value="ZF_PHD_1"/>
    <property type="match status" value="1"/>
</dbReference>
<dbReference type="Proteomes" id="UP000006310">
    <property type="component" value="Chromosome 3"/>
</dbReference>
<dbReference type="STRING" id="1071383.J7S554"/>
<dbReference type="GO" id="GO:0006368">
    <property type="term" value="P:transcription elongation by RNA polymerase II"/>
    <property type="evidence" value="ECO:0007669"/>
    <property type="project" value="EnsemblFungi"/>
</dbReference>
<dbReference type="PANTHER" id="PTHR47636">
    <property type="entry name" value="TRANSCRIPTIONAL REGULATORY PROTEIN RCO1"/>
    <property type="match status" value="1"/>
</dbReference>
<dbReference type="RefSeq" id="XP_022463920.1">
    <property type="nucleotide sequence ID" value="XM_022607311.1"/>
</dbReference>
<evidence type="ECO:0000256" key="3">
    <source>
        <dbReference type="ARBA" id="ARBA00022833"/>
    </source>
</evidence>
<dbReference type="InterPro" id="IPR001965">
    <property type="entry name" value="Znf_PHD"/>
</dbReference>
<feature type="region of interest" description="Disordered" evidence="5">
    <location>
        <begin position="224"/>
        <end position="246"/>
    </location>
</feature>
<dbReference type="OMA" id="EDEERHT"/>
<dbReference type="InterPro" id="IPR013083">
    <property type="entry name" value="Znf_RING/FYVE/PHD"/>
</dbReference>
<reference evidence="8" key="2">
    <citation type="submission" date="2012-08" db="EMBL/GenBank/DDBJ databases">
        <title>Genome sequence of Kazachstania naganishii.</title>
        <authorList>
            <person name="Gordon J.L."/>
            <person name="Armisen D."/>
            <person name="Proux-Wera E."/>
            <person name="OhEigeartaigh S.S."/>
            <person name="Byrne K.P."/>
            <person name="Wolfe K.H."/>
        </authorList>
    </citation>
    <scope>NUCLEOTIDE SEQUENCE [LARGE SCALE GENOMIC DNA]</scope>
    <source>
        <strain evidence="8">ATCC MYA-139 / BCRC 22969 / CBS 8797 / CCRC 22969 / KCTC 17520 / NBRC 10181 / NCYC 3082</strain>
    </source>
</reference>
<dbReference type="AlphaFoldDB" id="J7S554"/>
<dbReference type="InterPro" id="IPR019787">
    <property type="entry name" value="Znf_PHD-finger"/>
</dbReference>
<name>J7S554_HUIN7</name>
<dbReference type="Gene3D" id="3.30.40.10">
    <property type="entry name" value="Zinc/RING finger domain, C3HC4 (zinc finger)"/>
    <property type="match status" value="2"/>
</dbReference>
<organism evidence="7 8">
    <name type="scientific">Huiozyma naganishii (strain ATCC MYA-139 / BCRC 22969 / CBS 8797 / KCTC 17520 / NBRC 10181 / NCYC 3082 / Yp74L-3)</name>
    <name type="common">Yeast</name>
    <name type="synonym">Kazachstania naganishii</name>
    <dbReference type="NCBI Taxonomy" id="1071383"/>
    <lineage>
        <taxon>Eukaryota</taxon>
        <taxon>Fungi</taxon>
        <taxon>Dikarya</taxon>
        <taxon>Ascomycota</taxon>
        <taxon>Saccharomycotina</taxon>
        <taxon>Saccharomycetes</taxon>
        <taxon>Saccharomycetales</taxon>
        <taxon>Saccharomycetaceae</taxon>
        <taxon>Huiozyma</taxon>
    </lineage>
</organism>
<dbReference type="PANTHER" id="PTHR47636:SF1">
    <property type="entry name" value="TRANSCRIPTIONAL REGULATORY PROTEIN RCO1"/>
    <property type="match status" value="1"/>
</dbReference>
<evidence type="ECO:0000259" key="6">
    <source>
        <dbReference type="PROSITE" id="PS50016"/>
    </source>
</evidence>
<proteinExistence type="predicted"/>
<evidence type="ECO:0000313" key="7">
    <source>
        <dbReference type="EMBL" id="CCK69674.1"/>
    </source>
</evidence>
<dbReference type="PROSITE" id="PS50016">
    <property type="entry name" value="ZF_PHD_2"/>
    <property type="match status" value="1"/>
</dbReference>
<dbReference type="GeneID" id="34525354"/>
<evidence type="ECO:0000256" key="1">
    <source>
        <dbReference type="ARBA" id="ARBA00022723"/>
    </source>
</evidence>
<gene>
    <name evidence="7" type="primary">KNAG0C05760</name>
    <name evidence="7" type="ordered locus">KNAG_0C05760</name>
</gene>